<feature type="transmembrane region" description="Helical" evidence="1">
    <location>
        <begin position="304"/>
        <end position="323"/>
    </location>
</feature>
<evidence type="ECO:0000256" key="1">
    <source>
        <dbReference type="SAM" id="Phobius"/>
    </source>
</evidence>
<sequence length="338" mass="37937">MTAKIALYIKGAATLVFVAIAMFLLFGTFVEFLETSAILFAALVVYVLYCGTILPAIDRWVAGRDGGAADKAPRTQSDAFNRLPRRFRYSKVIVFISVLVISFFILHLLVLMMHEFSHSTLAWLLGAKADPLNIIYGDLIGSGWDENVDYSVLFNAGRGSTAAAIAFAGPFSNIALFFITAGLMATGWVKERRWAYHTVFWTSVITFIMIFEYVLTRSFMTHDDFGNINHGLGISPWPIFITGTILGLIGLYYLYAYKLPEYFAIMTPDARTLQYISGAVMSFIIFLFYIGLRITSYPEIPQWWFGTVGIAMLFGAPFIASPARTWMLARMREYSTGR</sequence>
<feature type="transmembrane region" description="Helical" evidence="1">
    <location>
        <begin position="92"/>
        <end position="113"/>
    </location>
</feature>
<dbReference type="Proteomes" id="UP001524383">
    <property type="component" value="Unassembled WGS sequence"/>
</dbReference>
<feature type="transmembrane region" description="Helical" evidence="1">
    <location>
        <begin position="36"/>
        <end position="57"/>
    </location>
</feature>
<keyword evidence="1" id="KW-0472">Membrane</keyword>
<comment type="caution">
    <text evidence="2">The sequence shown here is derived from an EMBL/GenBank/DDBJ whole genome shotgun (WGS) entry which is preliminary data.</text>
</comment>
<name>A0ABD4TNZ7_9EURY</name>
<feature type="transmembrane region" description="Helical" evidence="1">
    <location>
        <begin position="235"/>
        <end position="255"/>
    </location>
</feature>
<keyword evidence="1" id="KW-1133">Transmembrane helix</keyword>
<proteinExistence type="predicted"/>
<dbReference type="RefSeq" id="WP_255332957.1">
    <property type="nucleotide sequence ID" value="NZ_VOTZ01000017.1"/>
</dbReference>
<keyword evidence="1" id="KW-0812">Transmembrane</keyword>
<feature type="transmembrane region" description="Helical" evidence="1">
    <location>
        <begin position="7"/>
        <end position="30"/>
    </location>
</feature>
<keyword evidence="3" id="KW-1185">Reference proteome</keyword>
<dbReference type="EMBL" id="VOTZ01000017">
    <property type="protein sequence ID" value="MCQ1538995.1"/>
    <property type="molecule type" value="Genomic_DNA"/>
</dbReference>
<dbReference type="AlphaFoldDB" id="A0ABD4TNZ7"/>
<feature type="transmembrane region" description="Helical" evidence="1">
    <location>
        <begin position="162"/>
        <end position="183"/>
    </location>
</feature>
<accession>A0ABD4TNZ7</accession>
<evidence type="ECO:0000313" key="3">
    <source>
        <dbReference type="Proteomes" id="UP001524383"/>
    </source>
</evidence>
<evidence type="ECO:0000313" key="2">
    <source>
        <dbReference type="EMBL" id="MCQ1538995.1"/>
    </source>
</evidence>
<organism evidence="2 3">
    <name type="scientific">Methanocalculus taiwanensis</name>
    <dbReference type="NCBI Taxonomy" id="106207"/>
    <lineage>
        <taxon>Archaea</taxon>
        <taxon>Methanobacteriati</taxon>
        <taxon>Methanobacteriota</taxon>
        <taxon>Stenosarchaea group</taxon>
        <taxon>Methanomicrobia</taxon>
        <taxon>Methanomicrobiales</taxon>
        <taxon>Methanocalculaceae</taxon>
        <taxon>Methanocalculus</taxon>
    </lineage>
</organism>
<feature type="transmembrane region" description="Helical" evidence="1">
    <location>
        <begin position="275"/>
        <end position="292"/>
    </location>
</feature>
<reference evidence="2 3" key="1">
    <citation type="submission" date="2019-08" db="EMBL/GenBank/DDBJ databases">
        <authorList>
            <person name="Chen S.-C."/>
            <person name="Lai M.-C."/>
            <person name="You Y.-T."/>
        </authorList>
    </citation>
    <scope>NUCLEOTIDE SEQUENCE [LARGE SCALE GENOMIC DNA]</scope>
    <source>
        <strain evidence="2 3">P2F9704a</strain>
    </source>
</reference>
<gene>
    <name evidence="2" type="ORF">FTO68_08395</name>
</gene>
<protein>
    <submittedName>
        <fullName evidence="2">Uncharacterized protein</fullName>
    </submittedName>
</protein>
<feature type="transmembrane region" description="Helical" evidence="1">
    <location>
        <begin position="195"/>
        <end position="215"/>
    </location>
</feature>